<dbReference type="InterPro" id="IPR011990">
    <property type="entry name" value="TPR-like_helical_dom_sf"/>
</dbReference>
<evidence type="ECO:0000313" key="2">
    <source>
        <dbReference type="EMBL" id="SOE72868.1"/>
    </source>
</evidence>
<dbReference type="InterPro" id="IPR036388">
    <property type="entry name" value="WH-like_DNA-bd_sf"/>
</dbReference>
<organism evidence="2 3">
    <name type="scientific">Salinibacterium xinjiangense</name>
    <dbReference type="NCBI Taxonomy" id="386302"/>
    <lineage>
        <taxon>Bacteria</taxon>
        <taxon>Bacillati</taxon>
        <taxon>Actinomycetota</taxon>
        <taxon>Actinomycetes</taxon>
        <taxon>Micrococcales</taxon>
        <taxon>Microbacteriaceae</taxon>
        <taxon>Salinibacterium</taxon>
    </lineage>
</organism>
<reference evidence="2 3" key="1">
    <citation type="submission" date="2017-09" db="EMBL/GenBank/DDBJ databases">
        <authorList>
            <person name="Ehlers B."/>
            <person name="Leendertz F.H."/>
        </authorList>
    </citation>
    <scope>NUCLEOTIDE SEQUENCE [LARGE SCALE GENOMIC DNA]</scope>
    <source>
        <strain evidence="2 3">CGMCC 1.05381</strain>
    </source>
</reference>
<dbReference type="Pfam" id="PF03704">
    <property type="entry name" value="BTAD"/>
    <property type="match status" value="1"/>
</dbReference>
<dbReference type="Gene3D" id="1.25.40.10">
    <property type="entry name" value="Tetratricopeptide repeat domain"/>
    <property type="match status" value="1"/>
</dbReference>
<dbReference type="Pfam" id="PF01638">
    <property type="entry name" value="HxlR"/>
    <property type="match status" value="1"/>
</dbReference>
<dbReference type="AlphaFoldDB" id="A0A2C9A1N5"/>
<protein>
    <submittedName>
        <fullName evidence="2">Transcriptional regulator, HxlR family</fullName>
    </submittedName>
</protein>
<proteinExistence type="predicted"/>
<dbReference type="InterPro" id="IPR051677">
    <property type="entry name" value="AfsR-DnrI-RedD_regulator"/>
</dbReference>
<feature type="domain" description="HTH hxlR-type" evidence="1">
    <location>
        <begin position="1"/>
        <end position="91"/>
    </location>
</feature>
<dbReference type="PROSITE" id="PS51118">
    <property type="entry name" value="HTH_HXLR"/>
    <property type="match status" value="1"/>
</dbReference>
<dbReference type="SMART" id="SM01043">
    <property type="entry name" value="BTAD"/>
    <property type="match status" value="1"/>
</dbReference>
<dbReference type="Proteomes" id="UP000219440">
    <property type="component" value="Unassembled WGS sequence"/>
</dbReference>
<dbReference type="EMBL" id="OCST01000005">
    <property type="protein sequence ID" value="SOE72868.1"/>
    <property type="molecule type" value="Genomic_DNA"/>
</dbReference>
<evidence type="ECO:0000313" key="3">
    <source>
        <dbReference type="Proteomes" id="UP000219440"/>
    </source>
</evidence>
<gene>
    <name evidence="2" type="ORF">SAMN06296378_2645</name>
</gene>
<dbReference type="PANTHER" id="PTHR35807">
    <property type="entry name" value="TRANSCRIPTIONAL REGULATOR REDD-RELATED"/>
    <property type="match status" value="1"/>
</dbReference>
<keyword evidence="3" id="KW-1185">Reference proteome</keyword>
<sequence>MHFERWSLLILGEALTSQVTRSSVFERNLLIDRRTLKSRLASLVSSGLMDRRASPGLDSDPEFTLTDKGRDLEKVIRELNEWSERWSLPVLAEADLSIATSSDRRGDQHSSMPEVVPIEVSVLGSFSLRVGGQAIAGLPLGSQRLLVFLALHDRPMSRVAVAGKMWPDSSHERAGVSLRSALARLDPPTRDAINVACAGLALADSATVDLHFAQDLAHRLLLGVEAVVARDLTTAALRSLSTELLTDWQDEWILEDREDWRQLRTTGLEAMSGILTGHGQPLKAAQAARAAIKVEPLRESAHIALVRAHLAHGNRSEAVGAYERYRALLHDALGIAPSPLLTELVSNLRSA</sequence>
<name>A0A2C9A1N5_9MICO</name>
<accession>A0A2C9A1N5</accession>
<dbReference type="Gene3D" id="1.10.10.10">
    <property type="entry name" value="Winged helix-like DNA-binding domain superfamily/Winged helix DNA-binding domain"/>
    <property type="match status" value="2"/>
</dbReference>
<dbReference type="InterPro" id="IPR036390">
    <property type="entry name" value="WH_DNA-bd_sf"/>
</dbReference>
<dbReference type="SUPFAM" id="SSF46785">
    <property type="entry name" value="Winged helix' DNA-binding domain"/>
    <property type="match status" value="1"/>
</dbReference>
<dbReference type="SUPFAM" id="SSF48452">
    <property type="entry name" value="TPR-like"/>
    <property type="match status" value="1"/>
</dbReference>
<dbReference type="InterPro" id="IPR002577">
    <property type="entry name" value="HTH_HxlR"/>
</dbReference>
<evidence type="ECO:0000259" key="1">
    <source>
        <dbReference type="PROSITE" id="PS51118"/>
    </source>
</evidence>
<dbReference type="InterPro" id="IPR005158">
    <property type="entry name" value="BTAD"/>
</dbReference>